<reference evidence="2" key="1">
    <citation type="submission" date="2023-06" db="EMBL/GenBank/DDBJ databases">
        <title>Genome-scale phylogeny and comparative genomics of the fungal order Sordariales.</title>
        <authorList>
            <consortium name="Lawrence Berkeley National Laboratory"/>
            <person name="Hensen N."/>
            <person name="Bonometti L."/>
            <person name="Westerberg I."/>
            <person name="Brannstrom I.O."/>
            <person name="Guillou S."/>
            <person name="Cros-Aarteil S."/>
            <person name="Calhoun S."/>
            <person name="Haridas S."/>
            <person name="Kuo A."/>
            <person name="Mondo S."/>
            <person name="Pangilinan J."/>
            <person name="Riley R."/>
            <person name="Labutti K."/>
            <person name="Andreopoulos B."/>
            <person name="Lipzen A."/>
            <person name="Chen C."/>
            <person name="Yanf M."/>
            <person name="Daum C."/>
            <person name="Ng V."/>
            <person name="Clum A."/>
            <person name="Steindorff A."/>
            <person name="Ohm R."/>
            <person name="Martin F."/>
            <person name="Silar P."/>
            <person name="Natvig D."/>
            <person name="Lalanne C."/>
            <person name="Gautier V."/>
            <person name="Ament-Velasquez S.L."/>
            <person name="Kruys A."/>
            <person name="Hutchinson M.I."/>
            <person name="Powell A.J."/>
            <person name="Barry K."/>
            <person name="Miller A.N."/>
            <person name="Grigoriev I.V."/>
            <person name="Debuchy R."/>
            <person name="Gladieux P."/>
            <person name="Thoren M.H."/>
            <person name="Johannesson H."/>
        </authorList>
    </citation>
    <scope>NUCLEOTIDE SEQUENCE</scope>
    <source>
        <strain evidence="2">CBS 307.81</strain>
    </source>
</reference>
<dbReference type="AlphaFoldDB" id="A0AA39ZDH3"/>
<dbReference type="Proteomes" id="UP001174997">
    <property type="component" value="Unassembled WGS sequence"/>
</dbReference>
<organism evidence="2 3">
    <name type="scientific">Cercophora samala</name>
    <dbReference type="NCBI Taxonomy" id="330535"/>
    <lineage>
        <taxon>Eukaryota</taxon>
        <taxon>Fungi</taxon>
        <taxon>Dikarya</taxon>
        <taxon>Ascomycota</taxon>
        <taxon>Pezizomycotina</taxon>
        <taxon>Sordariomycetes</taxon>
        <taxon>Sordariomycetidae</taxon>
        <taxon>Sordariales</taxon>
        <taxon>Lasiosphaeriaceae</taxon>
        <taxon>Cercophora</taxon>
    </lineage>
</organism>
<feature type="compositionally biased region" description="Basic and acidic residues" evidence="1">
    <location>
        <begin position="130"/>
        <end position="144"/>
    </location>
</feature>
<dbReference type="EMBL" id="JAULSY010000049">
    <property type="protein sequence ID" value="KAK0668879.1"/>
    <property type="molecule type" value="Genomic_DNA"/>
</dbReference>
<feature type="region of interest" description="Disordered" evidence="1">
    <location>
        <begin position="381"/>
        <end position="406"/>
    </location>
</feature>
<feature type="non-terminal residue" evidence="2">
    <location>
        <position position="1"/>
    </location>
</feature>
<feature type="region of interest" description="Disordered" evidence="1">
    <location>
        <begin position="465"/>
        <end position="523"/>
    </location>
</feature>
<feature type="compositionally biased region" description="Basic and acidic residues" evidence="1">
    <location>
        <begin position="1"/>
        <end position="11"/>
    </location>
</feature>
<accession>A0AA39ZDH3</accession>
<feature type="compositionally biased region" description="Basic and acidic residues" evidence="1">
    <location>
        <begin position="492"/>
        <end position="501"/>
    </location>
</feature>
<feature type="region of interest" description="Disordered" evidence="1">
    <location>
        <begin position="112"/>
        <end position="148"/>
    </location>
</feature>
<sequence length="626" mass="68020">NRNERLQRRESTVASVPLSVDQTSSSSPLVRHVSRPRTNSLARRHHPDSQDTNSAIAHVSRTIPKVQSSHRLSNSRWNNWFHREEASYGEADGGTQSLPEVRISPGVSQRYQQETESSWPGLSEDLPPFPHHEEYTSTGRDHSMKQTVTRGSEDTSEALDRYEQLLAIVQGDQWYEAHSHPVTTTDNSTGTENSDLNALSSPVEGGMCRNNPTSRGTKRLNDGSFLDSSSSLNLTKRFGDESTGTSCFSSFGTSQIDDLTHGDAEFRGTGSLYDDRENTIIPSEPQTLQTTLSRTLSSGNVANLWPEHSPSLESSGTPSRLNTIQTLEADEGWRSFVFGDDNSDIIESAAFIQASRDAARALQPTESSDLSCVTEPADIEHNSTGATGFPPYAVDSSQPSGSVEPWSSLDVPSLGAIASSSVVESDAGIFASHIDRSDQGAPQSNNEDAHSQSIHCASIISKEPDNEVFDGQGYTHLSDEEPTRESVGQEFPRGEPSRADALEPAQYVGSNSSGSLPASGDLSSIASALAPPRSVGVKRSGVQGVEEQARFAPPKLFMGSRSQPQERYKAPVVLRATTKRRGRPKRRAVDGRADIRSIPNYTSDPIEDFEDQQPVHTSIFPALELA</sequence>
<evidence type="ECO:0000256" key="1">
    <source>
        <dbReference type="SAM" id="MobiDB-lite"/>
    </source>
</evidence>
<gene>
    <name evidence="2" type="ORF">QBC41DRAFT_225083</name>
</gene>
<name>A0AA39ZDH3_9PEZI</name>
<feature type="compositionally biased region" description="Polar residues" evidence="1">
    <location>
        <begin position="182"/>
        <end position="200"/>
    </location>
</feature>
<evidence type="ECO:0000313" key="2">
    <source>
        <dbReference type="EMBL" id="KAK0668879.1"/>
    </source>
</evidence>
<feature type="compositionally biased region" description="Polar residues" evidence="1">
    <location>
        <begin position="508"/>
        <end position="523"/>
    </location>
</feature>
<keyword evidence="3" id="KW-1185">Reference proteome</keyword>
<feature type="region of interest" description="Disordered" evidence="1">
    <location>
        <begin position="578"/>
        <end position="614"/>
    </location>
</feature>
<feature type="region of interest" description="Disordered" evidence="1">
    <location>
        <begin position="182"/>
        <end position="226"/>
    </location>
</feature>
<evidence type="ECO:0000313" key="3">
    <source>
        <dbReference type="Proteomes" id="UP001174997"/>
    </source>
</evidence>
<protein>
    <submittedName>
        <fullName evidence="2">Uncharacterized protein</fullName>
    </submittedName>
</protein>
<comment type="caution">
    <text evidence="2">The sequence shown here is derived from an EMBL/GenBank/DDBJ whole genome shotgun (WGS) entry which is preliminary data.</text>
</comment>
<proteinExistence type="predicted"/>
<feature type="region of interest" description="Disordered" evidence="1">
    <location>
        <begin position="1"/>
        <end position="54"/>
    </location>
</feature>